<evidence type="ECO:0000259" key="1">
    <source>
        <dbReference type="Pfam" id="PF03551"/>
    </source>
</evidence>
<dbReference type="eggNOG" id="COG1695">
    <property type="taxonomic scope" value="Bacteria"/>
</dbReference>
<dbReference type="AlphaFoldDB" id="A0A1I4XMK5"/>
<evidence type="ECO:0000313" key="2">
    <source>
        <dbReference type="EMBL" id="SFN26643.1"/>
    </source>
</evidence>
<dbReference type="PANTHER" id="PTHR33169:SF14">
    <property type="entry name" value="TRANSCRIPTIONAL REGULATOR RV3488"/>
    <property type="match status" value="1"/>
</dbReference>
<dbReference type="STRING" id="398199.SAMN05421804_102329"/>
<gene>
    <name evidence="2" type="ORF">SAMN04488695_10156</name>
</gene>
<accession>A0A1I4XMK5</accession>
<keyword evidence="3" id="KW-1185">Reference proteome</keyword>
<organism evidence="2 3">
    <name type="scientific">Proteiniclasticum ruminis</name>
    <dbReference type="NCBI Taxonomy" id="398199"/>
    <lineage>
        <taxon>Bacteria</taxon>
        <taxon>Bacillati</taxon>
        <taxon>Bacillota</taxon>
        <taxon>Clostridia</taxon>
        <taxon>Eubacteriales</taxon>
        <taxon>Clostridiaceae</taxon>
        <taxon>Proteiniclasticum</taxon>
    </lineage>
</organism>
<dbReference type="EMBL" id="FOVK01000001">
    <property type="protein sequence ID" value="SFN26643.1"/>
    <property type="molecule type" value="Genomic_DNA"/>
</dbReference>
<dbReference type="InterPro" id="IPR052509">
    <property type="entry name" value="Metal_resp_DNA-bind_regulator"/>
</dbReference>
<keyword evidence="2" id="KW-0238">DNA-binding</keyword>
<evidence type="ECO:0000313" key="3">
    <source>
        <dbReference type="Proteomes" id="UP000181899"/>
    </source>
</evidence>
<reference evidence="2 3" key="1">
    <citation type="submission" date="2016-10" db="EMBL/GenBank/DDBJ databases">
        <authorList>
            <person name="de Groot N.N."/>
        </authorList>
    </citation>
    <scope>NUCLEOTIDE SEQUENCE [LARGE SCALE GENOMIC DNA]</scope>
    <source>
        <strain evidence="2 3">ML2</strain>
    </source>
</reference>
<dbReference type="OrthoDB" id="9808017at2"/>
<proteinExistence type="predicted"/>
<dbReference type="GO" id="GO:0003677">
    <property type="term" value="F:DNA binding"/>
    <property type="evidence" value="ECO:0007669"/>
    <property type="project" value="UniProtKB-KW"/>
</dbReference>
<name>A0A1I4XMK5_9CLOT</name>
<dbReference type="RefSeq" id="WP_074908761.1">
    <property type="nucleotide sequence ID" value="NZ_FOVK01000001.1"/>
</dbReference>
<dbReference type="Gene3D" id="1.10.10.10">
    <property type="entry name" value="Winged helix-like DNA-binding domain superfamily/Winged helix DNA-binding domain"/>
    <property type="match status" value="1"/>
</dbReference>
<feature type="domain" description="Transcription regulator PadR N-terminal" evidence="1">
    <location>
        <begin position="18"/>
        <end position="86"/>
    </location>
</feature>
<dbReference type="InterPro" id="IPR036390">
    <property type="entry name" value="WH_DNA-bd_sf"/>
</dbReference>
<dbReference type="PANTHER" id="PTHR33169">
    <property type="entry name" value="PADR-FAMILY TRANSCRIPTIONAL REGULATOR"/>
    <property type="match status" value="1"/>
</dbReference>
<dbReference type="Proteomes" id="UP000181899">
    <property type="component" value="Unassembled WGS sequence"/>
</dbReference>
<dbReference type="InterPro" id="IPR005149">
    <property type="entry name" value="Tscrpt_reg_PadR_N"/>
</dbReference>
<sequence length="102" mass="12200">MQQKIMRKFLLGFMQIHILHHAKEEPIYGTWMMEELHHHGYDISPGTLYPLLHSMEKSGLLLMEERNVEGKIRKYYRSTPLGEEVLVEARKKAYELFKEIKE</sequence>
<dbReference type="InterPro" id="IPR036388">
    <property type="entry name" value="WH-like_DNA-bd_sf"/>
</dbReference>
<dbReference type="Pfam" id="PF03551">
    <property type="entry name" value="PadR"/>
    <property type="match status" value="1"/>
</dbReference>
<protein>
    <submittedName>
        <fullName evidence="2">DNA-binding transcriptional regulator, PadR family</fullName>
    </submittedName>
</protein>
<dbReference type="SUPFAM" id="SSF46785">
    <property type="entry name" value="Winged helix' DNA-binding domain"/>
    <property type="match status" value="1"/>
</dbReference>